<dbReference type="EMBL" id="JBHTEK010000006">
    <property type="protein sequence ID" value="MFC7671097.1"/>
    <property type="molecule type" value="Genomic_DNA"/>
</dbReference>
<feature type="domain" description="Calcineurin-like phosphoesterase" evidence="1">
    <location>
        <begin position="37"/>
        <end position="244"/>
    </location>
</feature>
<evidence type="ECO:0000313" key="2">
    <source>
        <dbReference type="EMBL" id="MFC7671097.1"/>
    </source>
</evidence>
<name>A0ABW2UE64_9BACT</name>
<accession>A0ABW2UE64</accession>
<dbReference type="Proteomes" id="UP001596513">
    <property type="component" value="Unassembled WGS sequence"/>
</dbReference>
<dbReference type="Pfam" id="PF00149">
    <property type="entry name" value="Metallophos"/>
    <property type="match status" value="1"/>
</dbReference>
<dbReference type="InterPro" id="IPR036907">
    <property type="entry name" value="5'-Nucleotdase_C_sf"/>
</dbReference>
<protein>
    <submittedName>
        <fullName evidence="2">Bifunctional metallophosphatase/5'-nucleotidase</fullName>
    </submittedName>
</protein>
<organism evidence="2 3">
    <name type="scientific">Hymenobacter humi</name>
    <dbReference type="NCBI Taxonomy" id="1411620"/>
    <lineage>
        <taxon>Bacteria</taxon>
        <taxon>Pseudomonadati</taxon>
        <taxon>Bacteroidota</taxon>
        <taxon>Cytophagia</taxon>
        <taxon>Cytophagales</taxon>
        <taxon>Hymenobacteraceae</taxon>
        <taxon>Hymenobacter</taxon>
    </lineage>
</organism>
<proteinExistence type="predicted"/>
<dbReference type="InterPro" id="IPR004843">
    <property type="entry name" value="Calcineurin-like_PHP"/>
</dbReference>
<comment type="caution">
    <text evidence="2">The sequence shown here is derived from an EMBL/GenBank/DDBJ whole genome shotgun (WGS) entry which is preliminary data.</text>
</comment>
<dbReference type="InterPro" id="IPR029052">
    <property type="entry name" value="Metallo-depent_PP-like"/>
</dbReference>
<sequence>MAAFVLGGASLLLAGCDPAPRQQEKAAPAARRASGSFTILHTNDIHGRHQPFAVAPGNATAQTGDPGRPPSSFELAGTVGGFAHLATAIARARAQRGAANVLLVDGGDTFGDDLLGNLTRGEAVIRLMNALGYQFMALGNHDFEYTSARTQELQQLAHFPMRGANVTDKATGQPFLGDPTTVITAGGVRVGLLALAYHNTHLTGNPTNTQDLAFGSGLEAARRCLPALRSRADVVVVVSHQGTRVDEQAGPRGAWHRPHRRRALPRPHHAPAPHWLNVDSAGAVRRGRARPPRCGCRRAGLRKWRGGPTLWATEYPADPAVARLVDSLRAPHRARLEEVIATATGRIGRHYKSASPFDQLAGELLREATGAEPGLPARRGLRRIIEPGPITREMLYTLLPHPPRW</sequence>
<dbReference type="Gene3D" id="3.60.21.10">
    <property type="match status" value="1"/>
</dbReference>
<keyword evidence="3" id="KW-1185">Reference proteome</keyword>
<dbReference type="PANTHER" id="PTHR11575:SF24">
    <property type="entry name" value="5'-NUCLEOTIDASE"/>
    <property type="match status" value="1"/>
</dbReference>
<dbReference type="PANTHER" id="PTHR11575">
    <property type="entry name" value="5'-NUCLEOTIDASE-RELATED"/>
    <property type="match status" value="1"/>
</dbReference>
<dbReference type="SUPFAM" id="SSF56300">
    <property type="entry name" value="Metallo-dependent phosphatases"/>
    <property type="match status" value="1"/>
</dbReference>
<dbReference type="SUPFAM" id="SSF55816">
    <property type="entry name" value="5'-nucleotidase (syn. UDP-sugar hydrolase), C-terminal domain"/>
    <property type="match status" value="1"/>
</dbReference>
<reference evidence="3" key="1">
    <citation type="journal article" date="2019" name="Int. J. Syst. Evol. Microbiol.">
        <title>The Global Catalogue of Microorganisms (GCM) 10K type strain sequencing project: providing services to taxonomists for standard genome sequencing and annotation.</title>
        <authorList>
            <consortium name="The Broad Institute Genomics Platform"/>
            <consortium name="The Broad Institute Genome Sequencing Center for Infectious Disease"/>
            <person name="Wu L."/>
            <person name="Ma J."/>
        </authorList>
    </citation>
    <scope>NUCLEOTIDE SEQUENCE [LARGE SCALE GENOMIC DNA]</scope>
    <source>
        <strain evidence="3">JCM 19635</strain>
    </source>
</reference>
<dbReference type="InterPro" id="IPR006179">
    <property type="entry name" value="5_nucleotidase/apyrase"/>
</dbReference>
<evidence type="ECO:0000313" key="3">
    <source>
        <dbReference type="Proteomes" id="UP001596513"/>
    </source>
</evidence>
<gene>
    <name evidence="2" type="ORF">ACFQT0_29655</name>
</gene>
<dbReference type="RefSeq" id="WP_380206996.1">
    <property type="nucleotide sequence ID" value="NZ_JBHTEK010000006.1"/>
</dbReference>
<evidence type="ECO:0000259" key="1">
    <source>
        <dbReference type="Pfam" id="PF00149"/>
    </source>
</evidence>